<dbReference type="PANTHER" id="PTHR34656">
    <property type="entry name" value="PYRROLINE-5-CARBOXYLATE REDUCTASE"/>
    <property type="match status" value="1"/>
</dbReference>
<evidence type="ECO:0000313" key="2">
    <source>
        <dbReference type="EMBL" id="KAK9278815.1"/>
    </source>
</evidence>
<keyword evidence="1" id="KW-0472">Membrane</keyword>
<name>A0AAP0WWZ2_LIQFO</name>
<dbReference type="AlphaFoldDB" id="A0AAP0WWZ2"/>
<gene>
    <name evidence="2" type="ORF">L1049_028394</name>
</gene>
<protein>
    <submittedName>
        <fullName evidence="2">Uncharacterized protein</fullName>
    </submittedName>
</protein>
<dbReference type="Proteomes" id="UP001415857">
    <property type="component" value="Unassembled WGS sequence"/>
</dbReference>
<organism evidence="2 3">
    <name type="scientific">Liquidambar formosana</name>
    <name type="common">Formosan gum</name>
    <dbReference type="NCBI Taxonomy" id="63359"/>
    <lineage>
        <taxon>Eukaryota</taxon>
        <taxon>Viridiplantae</taxon>
        <taxon>Streptophyta</taxon>
        <taxon>Embryophyta</taxon>
        <taxon>Tracheophyta</taxon>
        <taxon>Spermatophyta</taxon>
        <taxon>Magnoliopsida</taxon>
        <taxon>eudicotyledons</taxon>
        <taxon>Gunneridae</taxon>
        <taxon>Pentapetalae</taxon>
        <taxon>Saxifragales</taxon>
        <taxon>Altingiaceae</taxon>
        <taxon>Liquidambar</taxon>
    </lineage>
</organism>
<keyword evidence="1" id="KW-1133">Transmembrane helix</keyword>
<keyword evidence="3" id="KW-1185">Reference proteome</keyword>
<proteinExistence type="predicted"/>
<dbReference type="EMBL" id="JBBPBK010000009">
    <property type="protein sequence ID" value="KAK9278815.1"/>
    <property type="molecule type" value="Genomic_DNA"/>
</dbReference>
<keyword evidence="1" id="KW-0812">Transmembrane</keyword>
<evidence type="ECO:0000313" key="3">
    <source>
        <dbReference type="Proteomes" id="UP001415857"/>
    </source>
</evidence>
<feature type="transmembrane region" description="Helical" evidence="1">
    <location>
        <begin position="108"/>
        <end position="126"/>
    </location>
</feature>
<feature type="transmembrane region" description="Helical" evidence="1">
    <location>
        <begin position="42"/>
        <end position="75"/>
    </location>
</feature>
<sequence>MMNLNRTKTTRTTTLLFSLFLSFYIILSFTDRTAGWPAFYPLMLLLVGVLLMSVLVIVMARATMVTWITLLVLLAFAGKRRRRLVFEGRKITTDVAMYFIKVVVKERGLVAVVCAAIASLLAMVRLREVDGISW</sequence>
<reference evidence="2 3" key="1">
    <citation type="journal article" date="2024" name="Plant J.">
        <title>Genome sequences and population genomics reveal climatic adaptation and genomic divergence between two closely related sweetgum species.</title>
        <authorList>
            <person name="Xu W.Q."/>
            <person name="Ren C.Q."/>
            <person name="Zhang X.Y."/>
            <person name="Comes H.P."/>
            <person name="Liu X.H."/>
            <person name="Li Y.G."/>
            <person name="Kettle C.J."/>
            <person name="Jalonen R."/>
            <person name="Gaisberger H."/>
            <person name="Ma Y.Z."/>
            <person name="Qiu Y.X."/>
        </authorList>
    </citation>
    <scope>NUCLEOTIDE SEQUENCE [LARGE SCALE GENOMIC DNA]</scope>
    <source>
        <strain evidence="2">Hangzhou</strain>
    </source>
</reference>
<feature type="transmembrane region" description="Helical" evidence="1">
    <location>
        <begin position="12"/>
        <end position="30"/>
    </location>
</feature>
<dbReference type="PANTHER" id="PTHR34656:SF2">
    <property type="entry name" value="TRANSMEMBRANE PROTEIN"/>
    <property type="match status" value="1"/>
</dbReference>
<comment type="caution">
    <text evidence="2">The sequence shown here is derived from an EMBL/GenBank/DDBJ whole genome shotgun (WGS) entry which is preliminary data.</text>
</comment>
<evidence type="ECO:0000256" key="1">
    <source>
        <dbReference type="SAM" id="Phobius"/>
    </source>
</evidence>
<accession>A0AAP0WWZ2</accession>